<name>A0AAD7FJ56_9AGAR</name>
<evidence type="ECO:0000256" key="10">
    <source>
        <dbReference type="RuleBase" id="RU364018"/>
    </source>
</evidence>
<evidence type="ECO:0000313" key="14">
    <source>
        <dbReference type="EMBL" id="KAJ7623206.1"/>
    </source>
</evidence>
<dbReference type="Proteomes" id="UP001221142">
    <property type="component" value="Unassembled WGS sequence"/>
</dbReference>
<dbReference type="GO" id="GO:0015031">
    <property type="term" value="P:protein transport"/>
    <property type="evidence" value="ECO:0007669"/>
    <property type="project" value="UniProtKB-KW"/>
</dbReference>
<gene>
    <name evidence="14" type="ORF">FB45DRAFT_98404</name>
</gene>
<keyword evidence="15" id="KW-1185">Reference proteome</keyword>
<keyword evidence="6 10" id="KW-0653">Protein transport</keyword>
<dbReference type="PANTHER" id="PTHR10121">
    <property type="entry name" value="COATOMER SUBUNIT DELTA"/>
    <property type="match status" value="1"/>
</dbReference>
<dbReference type="Gene3D" id="3.30.450.60">
    <property type="match status" value="1"/>
</dbReference>
<keyword evidence="3 10" id="KW-0813">Transport</keyword>
<comment type="function">
    <text evidence="10">The coatomer is a cytosolic protein complex that binds to dilysine motifs and reversibly associates with Golgi non-clathrin-coated vesicles, which further mediate biosynthetic protein transport from the ER, via the Golgi up to the trans Golgi network. Coatomer complex is required for budding from Golgi membranes, and is essential for the retrograde Golgi-to-ER transport of dilysine-tagged proteins.</text>
</comment>
<feature type="domain" description="MHD" evidence="13">
    <location>
        <begin position="293"/>
        <end position="546"/>
    </location>
</feature>
<evidence type="ECO:0000256" key="2">
    <source>
        <dbReference type="ARBA" id="ARBA00011775"/>
    </source>
</evidence>
<dbReference type="CDD" id="cd09254">
    <property type="entry name" value="AP_delta-COPI_MHD"/>
    <property type="match status" value="1"/>
</dbReference>
<evidence type="ECO:0000256" key="12">
    <source>
        <dbReference type="SAM" id="MobiDB-lite"/>
    </source>
</evidence>
<keyword evidence="8 10" id="KW-0472">Membrane</keyword>
<evidence type="ECO:0000256" key="8">
    <source>
        <dbReference type="ARBA" id="ARBA00023136"/>
    </source>
</evidence>
<proteinExistence type="inferred from homology"/>
<dbReference type="GO" id="GO:0051645">
    <property type="term" value="P:Golgi localization"/>
    <property type="evidence" value="ECO:0007669"/>
    <property type="project" value="TreeGrafter"/>
</dbReference>
<keyword evidence="7 10" id="KW-0333">Golgi apparatus</keyword>
<dbReference type="FunFam" id="3.30.450.60:FF:000003">
    <property type="entry name" value="Coatomer subunit delta"/>
    <property type="match status" value="1"/>
</dbReference>
<feature type="region of interest" description="Disordered" evidence="12">
    <location>
        <begin position="169"/>
        <end position="221"/>
    </location>
</feature>
<organism evidence="14 15">
    <name type="scientific">Roridomyces roridus</name>
    <dbReference type="NCBI Taxonomy" id="1738132"/>
    <lineage>
        <taxon>Eukaryota</taxon>
        <taxon>Fungi</taxon>
        <taxon>Dikarya</taxon>
        <taxon>Basidiomycota</taxon>
        <taxon>Agaricomycotina</taxon>
        <taxon>Agaricomycetes</taxon>
        <taxon>Agaricomycetidae</taxon>
        <taxon>Agaricales</taxon>
        <taxon>Marasmiineae</taxon>
        <taxon>Mycenaceae</taxon>
        <taxon>Roridomyces</taxon>
    </lineage>
</organism>
<evidence type="ECO:0000256" key="11">
    <source>
        <dbReference type="RuleBase" id="RU366052"/>
    </source>
</evidence>
<accession>A0AAD7FJ56</accession>
<keyword evidence="4 10" id="KW-0963">Cytoplasm</keyword>
<feature type="compositionally biased region" description="Basic and acidic residues" evidence="12">
    <location>
        <begin position="169"/>
        <end position="178"/>
    </location>
</feature>
<comment type="subcellular location">
    <subcellularLocation>
        <location evidence="10 11">Cytoplasm</location>
    </subcellularLocation>
    <subcellularLocation>
        <location evidence="10 11">Cytoplasmic vesicle</location>
        <location evidence="10 11">COPI-coated vesicle membrane</location>
        <topology evidence="10 11">Peripheral membrane protein</topology>
        <orientation evidence="10 11">Cytoplasmic side</orientation>
    </subcellularLocation>
    <subcellularLocation>
        <location evidence="10 11">Golgi apparatus membrane</location>
        <topology evidence="10 11">Peripheral membrane protein</topology>
        <orientation evidence="10 11">Cytoplasmic side</orientation>
    </subcellularLocation>
</comment>
<dbReference type="CDD" id="cd22249">
    <property type="entry name" value="UDM1_RNF168_RNF169-like"/>
    <property type="match status" value="1"/>
</dbReference>
<dbReference type="CDD" id="cd14830">
    <property type="entry name" value="Delta_COP_N"/>
    <property type="match status" value="1"/>
</dbReference>
<feature type="region of interest" description="Disordered" evidence="12">
    <location>
        <begin position="261"/>
        <end position="285"/>
    </location>
</feature>
<dbReference type="GO" id="GO:0006888">
    <property type="term" value="P:endoplasmic reticulum to Golgi vesicle-mediated transport"/>
    <property type="evidence" value="ECO:0007669"/>
    <property type="project" value="TreeGrafter"/>
</dbReference>
<comment type="similarity">
    <text evidence="1 10">Belongs to the adaptor complexes medium subunit family. Delta-COP subfamily.</text>
</comment>
<dbReference type="InterPro" id="IPR011012">
    <property type="entry name" value="Longin-like_dom_sf"/>
</dbReference>
<sequence>MVVLAASICTKAGKAVISRQFLDMTRTRIESLLASFPKLLPPPSSTQHTLIETPDVRYVYQPLEDLYILLITNKASNILQDIDTLHLLARVVSDMCRSAAEHEVITRSFELLGAFDEVVGFGYREGAVGLVQVRNALEMESHEEKIQEIIARNKEAEAKEELKRRAKQLEMQRREQQRRAASGGPSFSSSGYGGGITGYSPVPTSYNPPTPPSGASNIGTPIPARTPAFKGTGMKLGSSKKTKQAELIDALGGDYVASGIGLPSEPPTPSVAANPPPAKAAASNRGNVPEVEQQSIHVNITEQITCSLLRDGGLDKDIELKGDMELRISDASQTRISLTLLPASDSNSLASGLQFKQHPQVAKFDMKASRGEAKEIKLRDPSKTFPMDQPLAVLKWRYKGNDEAAVPLSINCWPTPSNDGTCEVSIEYELENDGVTLYDLEIYIPLPAGSYPTVTSNTGEWSLEPNSHSLLWTTPVVSASDESTRTGSLMFTVAGDDPETFFPVRVAFAGQGSLAGVGVASVKLLDGPDPAFSVDSIVSADGYFVV</sequence>
<evidence type="ECO:0000256" key="5">
    <source>
        <dbReference type="ARBA" id="ARBA00022892"/>
    </source>
</evidence>
<dbReference type="InterPro" id="IPR027059">
    <property type="entry name" value="Coatomer_dsu"/>
</dbReference>
<comment type="caution">
    <text evidence="14">The sequence shown here is derived from an EMBL/GenBank/DDBJ whole genome shotgun (WGS) entry which is preliminary data.</text>
</comment>
<dbReference type="EMBL" id="JARKIF010000014">
    <property type="protein sequence ID" value="KAJ7623206.1"/>
    <property type="molecule type" value="Genomic_DNA"/>
</dbReference>
<dbReference type="GO" id="GO:0030126">
    <property type="term" value="C:COPI vesicle coat"/>
    <property type="evidence" value="ECO:0007669"/>
    <property type="project" value="UniProtKB-UniRule"/>
</dbReference>
<keyword evidence="9 10" id="KW-0968">Cytoplasmic vesicle</keyword>
<dbReference type="Pfam" id="PF00928">
    <property type="entry name" value="Adap_comp_sub"/>
    <property type="match status" value="1"/>
</dbReference>
<evidence type="ECO:0000256" key="9">
    <source>
        <dbReference type="ARBA" id="ARBA00023329"/>
    </source>
</evidence>
<evidence type="ECO:0000313" key="15">
    <source>
        <dbReference type="Proteomes" id="UP001221142"/>
    </source>
</evidence>
<dbReference type="SUPFAM" id="SSF64356">
    <property type="entry name" value="SNARE-like"/>
    <property type="match status" value="1"/>
</dbReference>
<evidence type="ECO:0000256" key="6">
    <source>
        <dbReference type="ARBA" id="ARBA00022927"/>
    </source>
</evidence>
<feature type="compositionally biased region" description="Pro residues" evidence="12">
    <location>
        <begin position="264"/>
        <end position="278"/>
    </location>
</feature>
<evidence type="ECO:0000256" key="1">
    <source>
        <dbReference type="ARBA" id="ARBA00010516"/>
    </source>
</evidence>
<dbReference type="GO" id="GO:0000139">
    <property type="term" value="C:Golgi membrane"/>
    <property type="evidence" value="ECO:0007669"/>
    <property type="project" value="UniProtKB-SubCell"/>
</dbReference>
<evidence type="ECO:0000256" key="3">
    <source>
        <dbReference type="ARBA" id="ARBA00022448"/>
    </source>
</evidence>
<dbReference type="InterPro" id="IPR036168">
    <property type="entry name" value="AP2_Mu_C_sf"/>
</dbReference>
<keyword evidence="5 10" id="KW-0931">ER-Golgi transport</keyword>
<evidence type="ECO:0000259" key="13">
    <source>
        <dbReference type="PROSITE" id="PS51072"/>
    </source>
</evidence>
<reference evidence="14" key="1">
    <citation type="submission" date="2023-03" db="EMBL/GenBank/DDBJ databases">
        <title>Massive genome expansion in bonnet fungi (Mycena s.s.) driven by repeated elements and novel gene families across ecological guilds.</title>
        <authorList>
            <consortium name="Lawrence Berkeley National Laboratory"/>
            <person name="Harder C.B."/>
            <person name="Miyauchi S."/>
            <person name="Viragh M."/>
            <person name="Kuo A."/>
            <person name="Thoen E."/>
            <person name="Andreopoulos B."/>
            <person name="Lu D."/>
            <person name="Skrede I."/>
            <person name="Drula E."/>
            <person name="Henrissat B."/>
            <person name="Morin E."/>
            <person name="Kohler A."/>
            <person name="Barry K."/>
            <person name="LaButti K."/>
            <person name="Morin E."/>
            <person name="Salamov A."/>
            <person name="Lipzen A."/>
            <person name="Mereny Z."/>
            <person name="Hegedus B."/>
            <person name="Baldrian P."/>
            <person name="Stursova M."/>
            <person name="Weitz H."/>
            <person name="Taylor A."/>
            <person name="Grigoriev I.V."/>
            <person name="Nagy L.G."/>
            <person name="Martin F."/>
            <person name="Kauserud H."/>
        </authorList>
    </citation>
    <scope>NUCLEOTIDE SEQUENCE</scope>
    <source>
        <strain evidence="14">9284</strain>
    </source>
</reference>
<dbReference type="SUPFAM" id="SSF49447">
    <property type="entry name" value="Second domain of Mu2 adaptin subunit (ap50) of ap2 adaptor"/>
    <property type="match status" value="1"/>
</dbReference>
<dbReference type="Gene3D" id="2.60.40.1170">
    <property type="entry name" value="Mu homology domain, subdomain B"/>
    <property type="match status" value="2"/>
</dbReference>
<evidence type="ECO:0000256" key="7">
    <source>
        <dbReference type="ARBA" id="ARBA00023034"/>
    </source>
</evidence>
<dbReference type="GO" id="GO:0006890">
    <property type="term" value="P:retrograde vesicle-mediated transport, Golgi to endoplasmic reticulum"/>
    <property type="evidence" value="ECO:0007669"/>
    <property type="project" value="UniProtKB-UniRule"/>
</dbReference>
<protein>
    <recommendedName>
        <fullName evidence="10">Coatomer subunit delta</fullName>
    </recommendedName>
</protein>
<comment type="subunit">
    <text evidence="2 10">Oligomeric complex that consists of at least the alpha, beta, beta', gamma, delta, epsilon and zeta subunits.</text>
</comment>
<dbReference type="InterPro" id="IPR028565">
    <property type="entry name" value="MHD"/>
</dbReference>
<evidence type="ECO:0000256" key="4">
    <source>
        <dbReference type="ARBA" id="ARBA00022490"/>
    </source>
</evidence>
<dbReference type="PANTHER" id="PTHR10121:SF0">
    <property type="entry name" value="COATOMER SUBUNIT DELTA"/>
    <property type="match status" value="1"/>
</dbReference>
<dbReference type="AlphaFoldDB" id="A0AAD7FJ56"/>
<dbReference type="PROSITE" id="PS51072">
    <property type="entry name" value="MHD"/>
    <property type="match status" value="1"/>
</dbReference>